<keyword evidence="3" id="KW-0804">Transcription</keyword>
<dbReference type="RefSeq" id="WP_203170714.1">
    <property type="nucleotide sequence ID" value="NZ_JAEVLS010000008.1"/>
</dbReference>
<keyword evidence="2" id="KW-0238">DNA-binding</keyword>
<protein>
    <submittedName>
        <fullName evidence="5">Helix-turn-helix transcriptional regulator</fullName>
    </submittedName>
</protein>
<dbReference type="Pfam" id="PF12833">
    <property type="entry name" value="HTH_18"/>
    <property type="match status" value="1"/>
</dbReference>
<dbReference type="EMBL" id="JAEVLS010000008">
    <property type="protein sequence ID" value="MBM0108563.1"/>
    <property type="molecule type" value="Genomic_DNA"/>
</dbReference>
<evidence type="ECO:0000313" key="6">
    <source>
        <dbReference type="Proteomes" id="UP000661077"/>
    </source>
</evidence>
<reference evidence="5 6" key="1">
    <citation type="journal article" date="2021" name="Int. J. Syst. Evol. Microbiol.">
        <title>Steroidobacter gossypii sp. nov., isolated from soil of cotton cropping field.</title>
        <authorList>
            <person name="Huang R."/>
            <person name="Yang S."/>
            <person name="Zhen C."/>
            <person name="Liu W."/>
        </authorList>
    </citation>
    <scope>NUCLEOTIDE SEQUENCE [LARGE SCALE GENOMIC DNA]</scope>
    <source>
        <strain evidence="5 6">S1-65</strain>
    </source>
</reference>
<evidence type="ECO:0000256" key="2">
    <source>
        <dbReference type="ARBA" id="ARBA00023125"/>
    </source>
</evidence>
<dbReference type="PROSITE" id="PS01124">
    <property type="entry name" value="HTH_ARAC_FAMILY_2"/>
    <property type="match status" value="1"/>
</dbReference>
<dbReference type="InterPro" id="IPR050204">
    <property type="entry name" value="AraC_XylS_family_regulators"/>
</dbReference>
<accession>A0ABS1X5S9</accession>
<keyword evidence="1" id="KW-0805">Transcription regulation</keyword>
<dbReference type="Gene3D" id="1.10.10.60">
    <property type="entry name" value="Homeodomain-like"/>
    <property type="match status" value="1"/>
</dbReference>
<dbReference type="InterPro" id="IPR018062">
    <property type="entry name" value="HTH_AraC-typ_CS"/>
</dbReference>
<keyword evidence="6" id="KW-1185">Reference proteome</keyword>
<evidence type="ECO:0000256" key="1">
    <source>
        <dbReference type="ARBA" id="ARBA00023015"/>
    </source>
</evidence>
<proteinExistence type="predicted"/>
<dbReference type="InterPro" id="IPR009057">
    <property type="entry name" value="Homeodomain-like_sf"/>
</dbReference>
<evidence type="ECO:0000259" key="4">
    <source>
        <dbReference type="PROSITE" id="PS01124"/>
    </source>
</evidence>
<dbReference type="Proteomes" id="UP000661077">
    <property type="component" value="Unassembled WGS sequence"/>
</dbReference>
<evidence type="ECO:0000256" key="3">
    <source>
        <dbReference type="ARBA" id="ARBA00023163"/>
    </source>
</evidence>
<gene>
    <name evidence="5" type="ORF">JM946_27840</name>
</gene>
<dbReference type="InterPro" id="IPR018060">
    <property type="entry name" value="HTH_AraC"/>
</dbReference>
<dbReference type="PROSITE" id="PS00041">
    <property type="entry name" value="HTH_ARAC_FAMILY_1"/>
    <property type="match status" value="1"/>
</dbReference>
<organism evidence="5 6">
    <name type="scientific">Steroidobacter gossypii</name>
    <dbReference type="NCBI Taxonomy" id="2805490"/>
    <lineage>
        <taxon>Bacteria</taxon>
        <taxon>Pseudomonadati</taxon>
        <taxon>Pseudomonadota</taxon>
        <taxon>Gammaproteobacteria</taxon>
        <taxon>Steroidobacterales</taxon>
        <taxon>Steroidobacteraceae</taxon>
        <taxon>Steroidobacter</taxon>
    </lineage>
</organism>
<name>A0ABS1X5S9_9GAMM</name>
<dbReference type="SMART" id="SM00342">
    <property type="entry name" value="HTH_ARAC"/>
    <property type="match status" value="1"/>
</dbReference>
<feature type="domain" description="HTH araC/xylS-type" evidence="4">
    <location>
        <begin position="81"/>
        <end position="179"/>
    </location>
</feature>
<comment type="caution">
    <text evidence="5">The sequence shown here is derived from an EMBL/GenBank/DDBJ whole genome shotgun (WGS) entry which is preliminary data.</text>
</comment>
<sequence>MASIAVSDSQGSESQASEAPLAATLLELLNIVQAAVGRDHQAAQECLADATALLLANPVRDSASHVASPALRGGFPRWQANRLAAYIEENLSQPISTADLLALTRVSAGHFFRSFKATFGEAPFAYIARRRVERAQELMLTTNEPLCQIALACGLCDQSHLTRRFRRLVGVTPREWRREHASHSLAGARAEQRGTPRFSHVPMVGGRLAIDRTAKP</sequence>
<dbReference type="PANTHER" id="PTHR46796">
    <property type="entry name" value="HTH-TYPE TRANSCRIPTIONAL ACTIVATOR RHAS-RELATED"/>
    <property type="match status" value="1"/>
</dbReference>
<evidence type="ECO:0000313" key="5">
    <source>
        <dbReference type="EMBL" id="MBM0108563.1"/>
    </source>
</evidence>
<dbReference type="SUPFAM" id="SSF46689">
    <property type="entry name" value="Homeodomain-like"/>
    <property type="match status" value="2"/>
</dbReference>
<dbReference type="PANTHER" id="PTHR46796:SF6">
    <property type="entry name" value="ARAC SUBFAMILY"/>
    <property type="match status" value="1"/>
</dbReference>